<evidence type="ECO:0000313" key="3">
    <source>
        <dbReference type="EMBL" id="KIM25481.1"/>
    </source>
</evidence>
<dbReference type="EMBL" id="KN824314">
    <property type="protein sequence ID" value="KIM25481.1"/>
    <property type="molecule type" value="Genomic_DNA"/>
</dbReference>
<dbReference type="OrthoDB" id="3067737at2759"/>
<reference evidence="4" key="2">
    <citation type="submission" date="2015-01" db="EMBL/GenBank/DDBJ databases">
        <title>Evolutionary Origins and Diversification of the Mycorrhizal Mutualists.</title>
        <authorList>
            <consortium name="DOE Joint Genome Institute"/>
            <consortium name="Mycorrhizal Genomics Consortium"/>
            <person name="Kohler A."/>
            <person name="Kuo A."/>
            <person name="Nagy L.G."/>
            <person name="Floudas D."/>
            <person name="Copeland A."/>
            <person name="Barry K.W."/>
            <person name="Cichocki N."/>
            <person name="Veneault-Fourrey C."/>
            <person name="LaButti K."/>
            <person name="Lindquist E.A."/>
            <person name="Lipzen A."/>
            <person name="Lundell T."/>
            <person name="Morin E."/>
            <person name="Murat C."/>
            <person name="Riley R."/>
            <person name="Ohm R."/>
            <person name="Sun H."/>
            <person name="Tunlid A."/>
            <person name="Henrissat B."/>
            <person name="Grigoriev I.V."/>
            <person name="Hibbett D.S."/>
            <person name="Martin F."/>
        </authorList>
    </citation>
    <scope>NUCLEOTIDE SEQUENCE [LARGE SCALE GENOMIC DNA]</scope>
    <source>
        <strain evidence="4">MAFF 305830</strain>
    </source>
</reference>
<evidence type="ECO:0000313" key="4">
    <source>
        <dbReference type="Proteomes" id="UP000054097"/>
    </source>
</evidence>
<sequence>MFSSLLSLLLVVPLISAIPVPLGAEFVNHNAATHAAEKTKFDDALGVANTQIKNMQNVLKNPNDPRIAQAFGPKADLATIQSTVNKLETKTMKVHTSDPVFADKERAQEVKAAAQREERRIAEAKSKGEKNIPPSRYPPSNSIPNTIAVNGFVPVDTGSGERVTSPARFGSTFYSGNSETDKKFRAGTIIHEATHYLAATGDHVAPGDKIIRAGAQQPAGTVIGGGYASDPVIKTDAHMGERYTNLRAASNNMHHNADSYRVFASLCSRSLFKRALTEEDPIGYYLAKRQQCSLPPDYFKKKAEAKAAAANGVSASPASAKQITGKIAANAKAGVKGASTTKGFKSAKTTKAGKGIKATKAGKGVKSTRTSLTKGTKATKGGRAAKGTKTFRAANGVKGAGAAKGLKTVKGAKGLKAMKSLKATKGTRGAKTVKGAKAVKGVKAAKGLRSPKGANGAKSLKTPKGSKFIKGAKAVKGAKAAKGLRSPKTAKGAKGAKGTKALKTSRGAKASKAVKGSKASKAVKVTKGVKAAKEVRTAKAGKAGKVAKASKGVKATKAAKTSKGVKATKGKATNSRTAAGRKTTTSRASNKATKSTASRSSQKVTKAAPRVATKPATKAAPRVVAKASVPKKAGKKN</sequence>
<feature type="region of interest" description="Disordered" evidence="1">
    <location>
        <begin position="556"/>
        <end position="637"/>
    </location>
</feature>
<evidence type="ECO:0000256" key="1">
    <source>
        <dbReference type="SAM" id="MobiDB-lite"/>
    </source>
</evidence>
<evidence type="ECO:0000256" key="2">
    <source>
        <dbReference type="SAM" id="SignalP"/>
    </source>
</evidence>
<feature type="compositionally biased region" description="Polar residues" evidence="1">
    <location>
        <begin position="367"/>
        <end position="376"/>
    </location>
</feature>
<feature type="signal peptide" evidence="2">
    <location>
        <begin position="1"/>
        <end position="17"/>
    </location>
</feature>
<dbReference type="Proteomes" id="UP000054097">
    <property type="component" value="Unassembled WGS sequence"/>
</dbReference>
<feature type="region of interest" description="Disordered" evidence="1">
    <location>
        <begin position="121"/>
        <end position="143"/>
    </location>
</feature>
<dbReference type="Gene3D" id="3.40.390.10">
    <property type="entry name" value="Collagenase (Catalytic Domain)"/>
    <property type="match status" value="1"/>
</dbReference>
<feature type="region of interest" description="Disordered" evidence="1">
    <location>
        <begin position="358"/>
        <end position="384"/>
    </location>
</feature>
<name>A0A0C3B1R0_SERVB</name>
<evidence type="ECO:0008006" key="5">
    <source>
        <dbReference type="Google" id="ProtNLM"/>
    </source>
</evidence>
<dbReference type="InterPro" id="IPR050938">
    <property type="entry name" value="Collagen_Structural_Proteins"/>
</dbReference>
<reference evidence="3 4" key="1">
    <citation type="submission" date="2014-04" db="EMBL/GenBank/DDBJ databases">
        <authorList>
            <consortium name="DOE Joint Genome Institute"/>
            <person name="Kuo A."/>
            <person name="Zuccaro A."/>
            <person name="Kohler A."/>
            <person name="Nagy L.G."/>
            <person name="Floudas D."/>
            <person name="Copeland A."/>
            <person name="Barry K.W."/>
            <person name="Cichocki N."/>
            <person name="Veneault-Fourrey C."/>
            <person name="LaButti K."/>
            <person name="Lindquist E.A."/>
            <person name="Lipzen A."/>
            <person name="Lundell T."/>
            <person name="Morin E."/>
            <person name="Murat C."/>
            <person name="Sun H."/>
            <person name="Tunlid A."/>
            <person name="Henrissat B."/>
            <person name="Grigoriev I.V."/>
            <person name="Hibbett D.S."/>
            <person name="Martin F."/>
            <person name="Nordberg H.P."/>
            <person name="Cantor M.N."/>
            <person name="Hua S.X."/>
        </authorList>
    </citation>
    <scope>NUCLEOTIDE SEQUENCE [LARGE SCALE GENOMIC DNA]</scope>
    <source>
        <strain evidence="3 4">MAFF 305830</strain>
    </source>
</reference>
<dbReference type="HOGENOM" id="CLU_019708_0_0_1"/>
<gene>
    <name evidence="3" type="ORF">M408DRAFT_211473</name>
</gene>
<dbReference type="InterPro" id="IPR024079">
    <property type="entry name" value="MetalloPept_cat_dom_sf"/>
</dbReference>
<organism evidence="3 4">
    <name type="scientific">Serendipita vermifera MAFF 305830</name>
    <dbReference type="NCBI Taxonomy" id="933852"/>
    <lineage>
        <taxon>Eukaryota</taxon>
        <taxon>Fungi</taxon>
        <taxon>Dikarya</taxon>
        <taxon>Basidiomycota</taxon>
        <taxon>Agaricomycotina</taxon>
        <taxon>Agaricomycetes</taxon>
        <taxon>Sebacinales</taxon>
        <taxon>Serendipitaceae</taxon>
        <taxon>Serendipita</taxon>
    </lineage>
</organism>
<dbReference type="PANTHER" id="PTHR37456:SF6">
    <property type="entry name" value="COLLAGEN ALPHA-1(XXIII) CHAIN-LIKE ISOFORM X2"/>
    <property type="match status" value="1"/>
</dbReference>
<keyword evidence="2" id="KW-0732">Signal</keyword>
<dbReference type="STRING" id="933852.A0A0C3B1R0"/>
<dbReference type="AlphaFoldDB" id="A0A0C3B1R0"/>
<feature type="chain" id="PRO_5002161276" description="Lysine-specific metallo-endopeptidase domain-containing protein" evidence="2">
    <location>
        <begin position="18"/>
        <end position="637"/>
    </location>
</feature>
<protein>
    <recommendedName>
        <fullName evidence="5">Lysine-specific metallo-endopeptidase domain-containing protein</fullName>
    </recommendedName>
</protein>
<feature type="compositionally biased region" description="Polar residues" evidence="1">
    <location>
        <begin position="574"/>
        <end position="604"/>
    </location>
</feature>
<dbReference type="GO" id="GO:0008237">
    <property type="term" value="F:metallopeptidase activity"/>
    <property type="evidence" value="ECO:0007669"/>
    <property type="project" value="InterPro"/>
</dbReference>
<dbReference type="PANTHER" id="PTHR37456">
    <property type="entry name" value="SI:CH211-266K2.1"/>
    <property type="match status" value="1"/>
</dbReference>
<keyword evidence="4" id="KW-1185">Reference proteome</keyword>
<proteinExistence type="predicted"/>
<feature type="compositionally biased region" description="Low complexity" evidence="1">
    <location>
        <begin position="556"/>
        <end position="573"/>
    </location>
</feature>
<accession>A0A0C3B1R0</accession>
<feature type="compositionally biased region" description="Basic and acidic residues" evidence="1">
    <location>
        <begin position="121"/>
        <end position="130"/>
    </location>
</feature>